<comment type="subcellular location">
    <subcellularLocation>
        <location evidence="1">Membrane</location>
        <topology evidence="1">Single-pass membrane protein</topology>
    </subcellularLocation>
</comment>
<dbReference type="Proteomes" id="UP001198402">
    <property type="component" value="Unassembled WGS sequence"/>
</dbReference>
<comment type="caution">
    <text evidence="6">The sequence shown here is derived from an EMBL/GenBank/DDBJ whole genome shotgun (WGS) entry which is preliminary data.</text>
</comment>
<organism evidence="6 7">
    <name type="scientific">Winogradskyella vincentii</name>
    <dbReference type="NCBI Taxonomy" id="2877122"/>
    <lineage>
        <taxon>Bacteria</taxon>
        <taxon>Pseudomonadati</taxon>
        <taxon>Bacteroidota</taxon>
        <taxon>Flavobacteriia</taxon>
        <taxon>Flavobacteriales</taxon>
        <taxon>Flavobacteriaceae</taxon>
        <taxon>Winogradskyella</taxon>
    </lineage>
</organism>
<keyword evidence="7" id="KW-1185">Reference proteome</keyword>
<dbReference type="InterPro" id="IPR007452">
    <property type="entry name" value="TamB_C"/>
</dbReference>
<sequence>MGKIAGIILLIFLIIFLILAIPAVQTKLGKYATTRLNDDFNTDINIGKVGLQLNGDVELKEILIRDYKKDTLISIGELNTSIISFRNLYNSKLNFGDIDIQDLFFNLKTYEGEEDTNLDIFVARFDDDNPRVGPSKFLFSSSDVSIENGIFKLSNENLDDPEVFVFSDLNANTTNFLINGPDVSSRINKFSFTDSRGIKVEDLMANFEYTRSHMIFDDLNIKTEASELKGDLRFDYKREDLKYFTDKVNVLASFKDSEVSLTELNVFFDEFGVNQKANLNADLKGTLNNLEATNLNISTTRNTKIIGDITFQNLFNSEPNTFALNGKFQNLASNYNDLTALLPRILGNSIPTVFSSVGNFRISGSSYITETSVDAKIKINTDLGLIDSDLELTNIDDIDDASYIGNVVFDEFDIGVLINDPLFKNISANLDLDGKGFRIDNLRTDVKGDVYSLNYNDYDYKNITVEGDLGNKVFNGILKANDPNLLLDFNGLADFSGEIKNFDFNANVGYANLKTLNFVTRDNLSEFRGKVRMTALGSSYDNATGAINIKNTTYKNQDGNYRFEDFDIVSSFDDDKRTLTVNSPDIVSGTITGKYRIRDILKLVENSLGSIYTNYIPNEVEAGQYLNFKFNIYSKIAAVFYKDLYLGKNTFIEGKIESDEKGFDLTFNSPEIKFQKYFANDILLTVDNSNPIYNTYIEIDSLSAGIYNASDFTLINVTKRDTLLIKTEFKGGTNNRDNFDLNLFYTIDDANKSVVGFRKSDILFKDFEWEVNSDKDTLNKIRFDRDFKNFDIFPLRINQGREEMVVAGSLNEGGNKKLGVDFNNVELVKITPSIDSLALQGVVNGKIDIEQNNGIYLPKSDLEVSNLFVNDYDLGNLTAKIQGNNSITNYEVDIALVNDNLKSFGAIGEIDVAKSNPSINLDVDFDEFLLDPLNPLGEGVISNIRGLVSGSAKVTGNLNKPSIDGELLLDRAGLSIPYLNVDYGFDFDSKVTLQEQQFIFNNVAMTDSKFFSQGYLNGFIEHNNFSDWELGLELNTDRLLVLNTVEEEESLYYGDGFVTGEATIKGPTDQLVIKVVGSTAKGTVFNIPLNDSESFGDNTFIHFLTPEEKQARINGEVIEQIEIKGLELDFDLDVNQNATIEIVIDKEAGSTIKGSGKGGLQFLINTNGTFNMWGDFSVFEGVYNFKYGGFVEKKFEVEQGGSIAWEGDPMGAEINLKAIYKTTANPSVLLDNPVTQRIPVEVDIYLTGDLEQPQPDFDLRFPNVSSTVKSELDYRLSSKDERNNQALTLLGTGSFSNGIRGVNFTGTISERLSGIVNNIISSDNDNLNVGIDVELGENTPELQTDNRFGLTLQTQISDKILVNGKLGVPFGSAQQTTITGDVQIDWLLNEDGTFRAKVFNRENTIRNFGEEIGYTQGIGLSYNVEFDTFKELIQIIFSGKNRKDKKVKATEEINEKTDDDFMPEYMSMKKKKTKS</sequence>
<evidence type="ECO:0000313" key="6">
    <source>
        <dbReference type="EMBL" id="MCA0152929.1"/>
    </source>
</evidence>
<protein>
    <submittedName>
        <fullName evidence="6">Translocation/assembly module TamB domain-containing protein</fullName>
    </submittedName>
</protein>
<dbReference type="EMBL" id="JAIUJS010000003">
    <property type="protein sequence ID" value="MCA0152929.1"/>
    <property type="molecule type" value="Genomic_DNA"/>
</dbReference>
<evidence type="ECO:0000256" key="2">
    <source>
        <dbReference type="ARBA" id="ARBA00022692"/>
    </source>
</evidence>
<reference evidence="7" key="1">
    <citation type="submission" date="2023-07" db="EMBL/GenBank/DDBJ databases">
        <authorList>
            <person name="Yue Y."/>
        </authorList>
    </citation>
    <scope>NUCLEOTIDE SEQUENCE [LARGE SCALE GENOMIC DNA]</scope>
    <source>
        <strain evidence="7">2Y89</strain>
    </source>
</reference>
<evidence type="ECO:0000256" key="1">
    <source>
        <dbReference type="ARBA" id="ARBA00004167"/>
    </source>
</evidence>
<dbReference type="RefSeq" id="WP_224477857.1">
    <property type="nucleotide sequence ID" value="NZ_JAIUJS010000003.1"/>
</dbReference>
<evidence type="ECO:0000313" key="7">
    <source>
        <dbReference type="Proteomes" id="UP001198402"/>
    </source>
</evidence>
<feature type="domain" description="Translocation and assembly module TamB C-terminal" evidence="5">
    <location>
        <begin position="1013"/>
        <end position="1426"/>
    </location>
</feature>
<gene>
    <name evidence="6" type="ORF">LBV24_06865</name>
</gene>
<evidence type="ECO:0000259" key="5">
    <source>
        <dbReference type="Pfam" id="PF04357"/>
    </source>
</evidence>
<evidence type="ECO:0000256" key="3">
    <source>
        <dbReference type="ARBA" id="ARBA00022989"/>
    </source>
</evidence>
<proteinExistence type="predicted"/>
<keyword evidence="3" id="KW-1133">Transmembrane helix</keyword>
<dbReference type="Pfam" id="PF04357">
    <property type="entry name" value="TamB"/>
    <property type="match status" value="1"/>
</dbReference>
<keyword evidence="2" id="KW-0812">Transmembrane</keyword>
<name>A0ABS7XZ64_9FLAO</name>
<evidence type="ECO:0000256" key="4">
    <source>
        <dbReference type="ARBA" id="ARBA00023136"/>
    </source>
</evidence>
<dbReference type="PANTHER" id="PTHR36985">
    <property type="entry name" value="TRANSLOCATION AND ASSEMBLY MODULE SUBUNIT TAMB"/>
    <property type="match status" value="1"/>
</dbReference>
<keyword evidence="4" id="KW-0472">Membrane</keyword>
<dbReference type="PANTHER" id="PTHR36985:SF1">
    <property type="entry name" value="TRANSLOCATION AND ASSEMBLY MODULE SUBUNIT TAMB"/>
    <property type="match status" value="1"/>
</dbReference>
<accession>A0ABS7XZ64</accession>